<reference evidence="1 2" key="1">
    <citation type="journal article" date="2009" name="Genome Res.">
        <title>Comparative genomics of protoploid Saccharomycetaceae.</title>
        <authorList>
            <consortium name="The Genolevures Consortium"/>
            <person name="Souciet J.-L."/>
            <person name="Dujon B."/>
            <person name="Gaillardin C."/>
            <person name="Johnston M."/>
            <person name="Baret P.V."/>
            <person name="Cliften P."/>
            <person name="Sherman D.J."/>
            <person name="Weissenbach J."/>
            <person name="Westhof E."/>
            <person name="Wincker P."/>
            <person name="Jubin C."/>
            <person name="Poulain J."/>
            <person name="Barbe V."/>
            <person name="Segurens B."/>
            <person name="Artiguenave F."/>
            <person name="Anthouard V."/>
            <person name="Vacherie B."/>
            <person name="Val M.-E."/>
            <person name="Fulton R.S."/>
            <person name="Minx P."/>
            <person name="Wilson R."/>
            <person name="Durrens P."/>
            <person name="Jean G."/>
            <person name="Marck C."/>
            <person name="Martin T."/>
            <person name="Nikolski M."/>
            <person name="Rolland T."/>
            <person name="Seret M.-L."/>
            <person name="Casaregola S."/>
            <person name="Despons L."/>
            <person name="Fairhead C."/>
            <person name="Fischer G."/>
            <person name="Lafontaine I."/>
            <person name="Leh V."/>
            <person name="Lemaire M."/>
            <person name="de Montigny J."/>
            <person name="Neuveglise C."/>
            <person name="Thierry A."/>
            <person name="Blanc-Lenfle I."/>
            <person name="Bleykasten C."/>
            <person name="Diffels J."/>
            <person name="Fritsch E."/>
            <person name="Frangeul L."/>
            <person name="Goeffon A."/>
            <person name="Jauniaux N."/>
            <person name="Kachouri-Lafond R."/>
            <person name="Payen C."/>
            <person name="Potier S."/>
            <person name="Pribylova L."/>
            <person name="Ozanne C."/>
            <person name="Richard G.-F."/>
            <person name="Sacerdot C."/>
            <person name="Straub M.-L."/>
            <person name="Talla E."/>
        </authorList>
    </citation>
    <scope>NUCLEOTIDE SEQUENCE [LARGE SCALE GENOMIC DNA]</scope>
    <source>
        <strain evidence="2">ATCC 56472 / CBS 6340 / NRRL Y-8284</strain>
    </source>
</reference>
<dbReference type="HOGENOM" id="CLU_1421654_0_0_1"/>
<name>C5DMS1_LACTC</name>
<dbReference type="KEGG" id="lth:KLTH0G11176g"/>
<accession>C5DMS1</accession>
<dbReference type="AlphaFoldDB" id="C5DMS1"/>
<dbReference type="EMBL" id="CU928171">
    <property type="protein sequence ID" value="CAR25082.1"/>
    <property type="molecule type" value="Genomic_DNA"/>
</dbReference>
<protein>
    <submittedName>
        <fullName evidence="1">KLTH0G11176p</fullName>
    </submittedName>
</protein>
<sequence>MQAAATITKSGVKHFRKAPRNISWVIRAAYFGFGKPRLRKNVFPYRQVTPRGGVRRAPVTPETSGGPEQSRCCRRNTAFILRLGTLGGLEHRVRAYDRILIQPLLPTISPWTMACSALGTAARGHATARWPRKASPVLLPRISTHFQGACASPRSRIYVCCRARSQPQRDFTPYGSLARKYGLEPRLRALF</sequence>
<keyword evidence="2" id="KW-1185">Reference proteome</keyword>
<dbReference type="RefSeq" id="XP_002555519.1">
    <property type="nucleotide sequence ID" value="XM_002555473.1"/>
</dbReference>
<dbReference type="InParanoid" id="C5DMS1"/>
<evidence type="ECO:0000313" key="1">
    <source>
        <dbReference type="EMBL" id="CAR25082.1"/>
    </source>
</evidence>
<dbReference type="GeneID" id="8293798"/>
<dbReference type="Proteomes" id="UP000002036">
    <property type="component" value="Chromosome G"/>
</dbReference>
<gene>
    <name evidence="1" type="ordered locus">KLTH0G11176g</name>
</gene>
<proteinExistence type="predicted"/>
<evidence type="ECO:0000313" key="2">
    <source>
        <dbReference type="Proteomes" id="UP000002036"/>
    </source>
</evidence>
<organism evidence="1 2">
    <name type="scientific">Lachancea thermotolerans (strain ATCC 56472 / CBS 6340 / NRRL Y-8284)</name>
    <name type="common">Yeast</name>
    <name type="synonym">Kluyveromyces thermotolerans</name>
    <dbReference type="NCBI Taxonomy" id="559295"/>
    <lineage>
        <taxon>Eukaryota</taxon>
        <taxon>Fungi</taxon>
        <taxon>Dikarya</taxon>
        <taxon>Ascomycota</taxon>
        <taxon>Saccharomycotina</taxon>
        <taxon>Saccharomycetes</taxon>
        <taxon>Saccharomycetales</taxon>
        <taxon>Saccharomycetaceae</taxon>
        <taxon>Lachancea</taxon>
    </lineage>
</organism>